<name>A0A255HCK3_9ACTN</name>
<dbReference type="InterPro" id="IPR000026">
    <property type="entry name" value="N1-like"/>
</dbReference>
<evidence type="ECO:0000256" key="3">
    <source>
        <dbReference type="SAM" id="MobiDB-lite"/>
    </source>
</evidence>
<dbReference type="Gene3D" id="3.10.450.30">
    <property type="entry name" value="Microbial ribonucleases"/>
    <property type="match status" value="1"/>
</dbReference>
<comment type="caution">
    <text evidence="4">The sequence shown here is derived from an EMBL/GenBank/DDBJ whole genome shotgun (WGS) entry which is preliminary data.</text>
</comment>
<keyword evidence="2" id="KW-0378">Hydrolase</keyword>
<reference evidence="4 5" key="1">
    <citation type="submission" date="2017-07" db="EMBL/GenBank/DDBJ databases">
        <title>Draft whole genome sequences of clinical Proprionibacteriaceae strains.</title>
        <authorList>
            <person name="Bernier A.-M."/>
            <person name="Bernard K."/>
            <person name="Domingo M.-C."/>
        </authorList>
    </citation>
    <scope>NUCLEOTIDE SEQUENCE [LARGE SCALE GENOMIC DNA]</scope>
    <source>
        <strain evidence="4 5">NML 130396</strain>
    </source>
</reference>
<evidence type="ECO:0000313" key="4">
    <source>
        <dbReference type="EMBL" id="OYO24723.1"/>
    </source>
</evidence>
<dbReference type="EMBL" id="NMVQ01000002">
    <property type="protein sequence ID" value="OYO24723.1"/>
    <property type="molecule type" value="Genomic_DNA"/>
</dbReference>
<feature type="compositionally biased region" description="Low complexity" evidence="3">
    <location>
        <begin position="11"/>
        <end position="32"/>
    </location>
</feature>
<keyword evidence="5" id="KW-1185">Reference proteome</keyword>
<feature type="region of interest" description="Disordered" evidence="3">
    <location>
        <begin position="1"/>
        <end position="65"/>
    </location>
</feature>
<dbReference type="GO" id="GO:0016787">
    <property type="term" value="F:hydrolase activity"/>
    <property type="evidence" value="ECO:0007669"/>
    <property type="project" value="UniProtKB-KW"/>
</dbReference>
<proteinExistence type="predicted"/>
<organism evidence="4 5">
    <name type="scientific">Enemella dayhoffiae</name>
    <dbReference type="NCBI Taxonomy" id="2016507"/>
    <lineage>
        <taxon>Bacteria</taxon>
        <taxon>Bacillati</taxon>
        <taxon>Actinomycetota</taxon>
        <taxon>Actinomycetes</taxon>
        <taxon>Propionibacteriales</taxon>
        <taxon>Propionibacteriaceae</taxon>
        <taxon>Enemella</taxon>
    </lineage>
</organism>
<evidence type="ECO:0000256" key="2">
    <source>
        <dbReference type="ARBA" id="ARBA00022801"/>
    </source>
</evidence>
<sequence length="149" mass="16292">MLYACQRQGDGSASGTPSASATRPPASTGASPGERRTTAPQGRTSEPKGPATDPASGLRWVEPNDLPAEARRTIGLIEKGGPFPYDKDGTTFGNLEGVLPKKSRGYYKEYTVPTPGERDRGARRIVTGDNDREFYWTADHYVSFERIRR</sequence>
<protein>
    <submittedName>
        <fullName evidence="4">Uncharacterized protein</fullName>
    </submittedName>
</protein>
<dbReference type="Proteomes" id="UP000216311">
    <property type="component" value="Unassembled WGS sequence"/>
</dbReference>
<accession>A0A255HCK3</accession>
<dbReference type="OrthoDB" id="5326845at2"/>
<dbReference type="AlphaFoldDB" id="A0A255HCK3"/>
<keyword evidence="1" id="KW-0540">Nuclease</keyword>
<dbReference type="GO" id="GO:0003723">
    <property type="term" value="F:RNA binding"/>
    <property type="evidence" value="ECO:0007669"/>
    <property type="project" value="InterPro"/>
</dbReference>
<evidence type="ECO:0000256" key="1">
    <source>
        <dbReference type="ARBA" id="ARBA00022722"/>
    </source>
</evidence>
<dbReference type="InterPro" id="IPR016191">
    <property type="entry name" value="Ribonuclease/ribotoxin"/>
</dbReference>
<dbReference type="GO" id="GO:0004521">
    <property type="term" value="F:RNA endonuclease activity"/>
    <property type="evidence" value="ECO:0007669"/>
    <property type="project" value="InterPro"/>
</dbReference>
<gene>
    <name evidence="4" type="ORF">CGZ93_02740</name>
</gene>
<evidence type="ECO:0000313" key="5">
    <source>
        <dbReference type="Proteomes" id="UP000216311"/>
    </source>
</evidence>
<dbReference type="SUPFAM" id="SSF53933">
    <property type="entry name" value="Microbial ribonucleases"/>
    <property type="match status" value="1"/>
</dbReference>
<dbReference type="Pfam" id="PF00545">
    <property type="entry name" value="Ribonuclease"/>
    <property type="match status" value="1"/>
</dbReference>